<proteinExistence type="predicted"/>
<dbReference type="Gene3D" id="1.10.340.70">
    <property type="match status" value="1"/>
</dbReference>
<feature type="compositionally biased region" description="Basic and acidic residues" evidence="2">
    <location>
        <begin position="508"/>
        <end position="520"/>
    </location>
</feature>
<evidence type="ECO:0000259" key="3">
    <source>
        <dbReference type="PROSITE" id="PS50994"/>
    </source>
</evidence>
<evidence type="ECO:0000313" key="5">
    <source>
        <dbReference type="Proteomes" id="UP000694546"/>
    </source>
</evidence>
<dbReference type="FunFam" id="1.10.340.70:FF:000001">
    <property type="entry name" value="Retrovirus-related Pol polyprotein from transposon gypsy-like Protein"/>
    <property type="match status" value="1"/>
</dbReference>
<dbReference type="Gene3D" id="3.30.420.10">
    <property type="entry name" value="Ribonuclease H-like superfamily/Ribonuclease H"/>
    <property type="match status" value="1"/>
</dbReference>
<dbReference type="Proteomes" id="UP000694546">
    <property type="component" value="Chromosome 7"/>
</dbReference>
<protein>
    <recommendedName>
        <fullName evidence="1">Gypsy retrotransposon integrase-like protein 1</fullName>
    </recommendedName>
</protein>
<dbReference type="AlphaFoldDB" id="A0A8C5AWD7"/>
<feature type="compositionally biased region" description="Low complexity" evidence="2">
    <location>
        <begin position="463"/>
        <end position="479"/>
    </location>
</feature>
<dbReference type="PANTHER" id="PTHR37984:SF15">
    <property type="entry name" value="INTEGRASE CATALYTIC DOMAIN-CONTAINING PROTEIN"/>
    <property type="match status" value="1"/>
</dbReference>
<dbReference type="Pfam" id="PF00665">
    <property type="entry name" value="rve"/>
    <property type="match status" value="1"/>
</dbReference>
<feature type="compositionally biased region" description="Basic residues" evidence="2">
    <location>
        <begin position="26"/>
        <end position="37"/>
    </location>
</feature>
<feature type="region of interest" description="Disordered" evidence="2">
    <location>
        <begin position="22"/>
        <end position="120"/>
    </location>
</feature>
<dbReference type="InterPro" id="IPR050951">
    <property type="entry name" value="Retrovirus_Pol_polyprotein"/>
</dbReference>
<feature type="domain" description="Integrase catalytic" evidence="3">
    <location>
        <begin position="251"/>
        <end position="409"/>
    </location>
</feature>
<dbReference type="InterPro" id="IPR012337">
    <property type="entry name" value="RNaseH-like_sf"/>
</dbReference>
<evidence type="ECO:0000313" key="4">
    <source>
        <dbReference type="Ensembl" id="ENSGMOP00000035567.1"/>
    </source>
</evidence>
<dbReference type="InterPro" id="IPR001584">
    <property type="entry name" value="Integrase_cat-core"/>
</dbReference>
<dbReference type="Ensembl" id="ENSGMOT00000059263.1">
    <property type="protein sequence ID" value="ENSGMOP00000035567.1"/>
    <property type="gene ID" value="ENSGMOG00000033214.1"/>
</dbReference>
<reference evidence="4" key="2">
    <citation type="submission" date="2025-09" db="UniProtKB">
        <authorList>
            <consortium name="Ensembl"/>
        </authorList>
    </citation>
    <scope>IDENTIFICATION</scope>
</reference>
<evidence type="ECO:0000256" key="1">
    <source>
        <dbReference type="ARBA" id="ARBA00039658"/>
    </source>
</evidence>
<dbReference type="FunFam" id="3.30.420.10:FF:000032">
    <property type="entry name" value="Retrovirus-related Pol polyprotein from transposon 297-like Protein"/>
    <property type="match status" value="1"/>
</dbReference>
<accession>A0A8C5AWD7</accession>
<name>A0A8C5AWD7_GADMO</name>
<dbReference type="GeneTree" id="ENSGT01050000244855"/>
<dbReference type="OMA" id="NIARDAW"/>
<keyword evidence="5" id="KW-1185">Reference proteome</keyword>
<dbReference type="GO" id="GO:0015074">
    <property type="term" value="P:DNA integration"/>
    <property type="evidence" value="ECO:0007669"/>
    <property type="project" value="InterPro"/>
</dbReference>
<dbReference type="InterPro" id="IPR036397">
    <property type="entry name" value="RNaseH_sf"/>
</dbReference>
<feature type="compositionally biased region" description="Basic and acidic residues" evidence="2">
    <location>
        <begin position="51"/>
        <end position="66"/>
    </location>
</feature>
<sequence>MPLLIGRDCPIFAQLLGAELQAPWRRPPRTRPRRLRSRPAYMASHPAPSRSDSDESPDRPPREAARHTHASSTVSLPPGTPDTMTASEQAPPPDEEETPPLIDFSDYPLADGGGPNKGGQFATAQLEEDALRHACGHVQVHEGLLRDSVSDRQYPHFSTRRGLLYRVVQRGGKEVEQLVVPRPYMSKVLYMANTHLLGAHLGMDKTRDRILNRFYWPGVKRNVEDYCRACPECQRTAPRPTVRNPLIPMPLIEVPFERLGLDIIGPLPKTSRGHRNVLVMVDYATRYPEAVPLRAATAKAVARELMVLFSRVGIVREILTDQGSCFMSRVLKDLTSLLQIRHLRTSVYHPQTDGLVERFNKTLKSMLKKVMEADGKNWDQLLPHVLFAIREVPQASTGFSPFELLYGRRPRGLLNIARDAWESQPSPHRTVIEHVEQMRGRMAQIWPMVHPGLPHQPAEAVATTDSPTVPVRTTTPARGTSGGAAEPKPDPAHEGSGPPAPRRLLGAAREDRDRQTRHQDGTGSPSPTPALPHSGGTAGRHPSGSHKHAADGGHRGVPQRMVQPGGPGPQTGRNVPLL</sequence>
<organism evidence="4 5">
    <name type="scientific">Gadus morhua</name>
    <name type="common">Atlantic cod</name>
    <dbReference type="NCBI Taxonomy" id="8049"/>
    <lineage>
        <taxon>Eukaryota</taxon>
        <taxon>Metazoa</taxon>
        <taxon>Chordata</taxon>
        <taxon>Craniata</taxon>
        <taxon>Vertebrata</taxon>
        <taxon>Euteleostomi</taxon>
        <taxon>Actinopterygii</taxon>
        <taxon>Neopterygii</taxon>
        <taxon>Teleostei</taxon>
        <taxon>Neoteleostei</taxon>
        <taxon>Acanthomorphata</taxon>
        <taxon>Zeiogadaria</taxon>
        <taxon>Gadariae</taxon>
        <taxon>Gadiformes</taxon>
        <taxon>Gadoidei</taxon>
        <taxon>Gadidae</taxon>
        <taxon>Gadus</taxon>
    </lineage>
</organism>
<evidence type="ECO:0000256" key="2">
    <source>
        <dbReference type="SAM" id="MobiDB-lite"/>
    </source>
</evidence>
<dbReference type="Pfam" id="PF17921">
    <property type="entry name" value="Integrase_H2C2"/>
    <property type="match status" value="1"/>
</dbReference>
<dbReference type="InterPro" id="IPR041588">
    <property type="entry name" value="Integrase_H2C2"/>
</dbReference>
<dbReference type="GO" id="GO:0003676">
    <property type="term" value="F:nucleic acid binding"/>
    <property type="evidence" value="ECO:0007669"/>
    <property type="project" value="InterPro"/>
</dbReference>
<reference evidence="4" key="1">
    <citation type="submission" date="2025-08" db="UniProtKB">
        <authorList>
            <consortium name="Ensembl"/>
        </authorList>
    </citation>
    <scope>IDENTIFICATION</scope>
</reference>
<dbReference type="SUPFAM" id="SSF53098">
    <property type="entry name" value="Ribonuclease H-like"/>
    <property type="match status" value="1"/>
</dbReference>
<feature type="region of interest" description="Disordered" evidence="2">
    <location>
        <begin position="449"/>
        <end position="578"/>
    </location>
</feature>
<dbReference type="PROSITE" id="PS50994">
    <property type="entry name" value="INTEGRASE"/>
    <property type="match status" value="1"/>
</dbReference>
<dbReference type="PANTHER" id="PTHR37984">
    <property type="entry name" value="PROTEIN CBG26694"/>
    <property type="match status" value="1"/>
</dbReference>